<accession>A0A1Y0XZI8</accession>
<sequence>MLPAAQGAADVPDGIEGVMRGKDVRTFWPDLQRPCP</sequence>
<dbReference type="Proteomes" id="UP000196205">
    <property type="component" value="Chromosome"/>
</dbReference>
<organism evidence="1 2">
    <name type="scientific">Acetobacter pasteurianus subsp. pasteurianus</name>
    <dbReference type="NCBI Taxonomy" id="481145"/>
    <lineage>
        <taxon>Bacteria</taxon>
        <taxon>Pseudomonadati</taxon>
        <taxon>Pseudomonadota</taxon>
        <taxon>Alphaproteobacteria</taxon>
        <taxon>Acetobacterales</taxon>
        <taxon>Acetobacteraceae</taxon>
        <taxon>Acetobacter</taxon>
    </lineage>
</organism>
<proteinExistence type="predicted"/>
<gene>
    <name evidence="1" type="ORF">S1001342_02046</name>
</gene>
<evidence type="ECO:0000313" key="2">
    <source>
        <dbReference type="Proteomes" id="UP000196205"/>
    </source>
</evidence>
<protein>
    <submittedName>
        <fullName evidence="1">Uncharacterized protein</fullName>
    </submittedName>
</protein>
<evidence type="ECO:0000313" key="1">
    <source>
        <dbReference type="EMBL" id="ARW48359.1"/>
    </source>
</evidence>
<reference evidence="1 2" key="1">
    <citation type="submission" date="2017-05" db="EMBL/GenBank/DDBJ databases">
        <title>Genome sequence of Acetobacter pasteurianus subsp. pasteurianus strain SRCM101342.</title>
        <authorList>
            <person name="Cho S.H."/>
        </authorList>
    </citation>
    <scope>NUCLEOTIDE SEQUENCE [LARGE SCALE GENOMIC DNA]</scope>
    <source>
        <strain evidence="1 2">SRCM101342</strain>
    </source>
</reference>
<dbReference type="EMBL" id="CP021509">
    <property type="protein sequence ID" value="ARW48359.1"/>
    <property type="molecule type" value="Genomic_DNA"/>
</dbReference>
<dbReference type="AlphaFoldDB" id="A0A1Y0XZI8"/>
<name>A0A1Y0XZI8_ACEPA</name>